<reference evidence="1" key="2">
    <citation type="submission" date="2021-04" db="EMBL/GenBank/DDBJ databases">
        <authorList>
            <person name="Podell S."/>
        </authorList>
    </citation>
    <scope>NUCLEOTIDE SEQUENCE</scope>
    <source>
        <strain evidence="1">Hildebrandi</strain>
    </source>
</reference>
<gene>
    <name evidence="1" type="ORF">IV203_010642</name>
</gene>
<organism evidence="1 2">
    <name type="scientific">Nitzschia inconspicua</name>
    <dbReference type="NCBI Taxonomy" id="303405"/>
    <lineage>
        <taxon>Eukaryota</taxon>
        <taxon>Sar</taxon>
        <taxon>Stramenopiles</taxon>
        <taxon>Ochrophyta</taxon>
        <taxon>Bacillariophyta</taxon>
        <taxon>Bacillariophyceae</taxon>
        <taxon>Bacillariophycidae</taxon>
        <taxon>Bacillariales</taxon>
        <taxon>Bacillariaceae</taxon>
        <taxon>Nitzschia</taxon>
    </lineage>
</organism>
<reference evidence="1" key="1">
    <citation type="journal article" date="2021" name="Sci. Rep.">
        <title>Diploid genomic architecture of Nitzschia inconspicua, an elite biomass production diatom.</title>
        <authorList>
            <person name="Oliver A."/>
            <person name="Podell S."/>
            <person name="Pinowska A."/>
            <person name="Traller J.C."/>
            <person name="Smith S.R."/>
            <person name="McClure R."/>
            <person name="Beliaev A."/>
            <person name="Bohutskyi P."/>
            <person name="Hill E.A."/>
            <person name="Rabines A."/>
            <person name="Zheng H."/>
            <person name="Allen L.Z."/>
            <person name="Kuo A."/>
            <person name="Grigoriev I.V."/>
            <person name="Allen A.E."/>
            <person name="Hazlebeck D."/>
            <person name="Allen E.E."/>
        </authorList>
    </citation>
    <scope>NUCLEOTIDE SEQUENCE</scope>
    <source>
        <strain evidence="1">Hildebrandi</strain>
    </source>
</reference>
<name>A0A9K3PKZ1_9STRA</name>
<proteinExistence type="predicted"/>
<protein>
    <submittedName>
        <fullName evidence="1">Uncharacterized protein</fullName>
    </submittedName>
</protein>
<evidence type="ECO:0000313" key="1">
    <source>
        <dbReference type="EMBL" id="KAG7351282.1"/>
    </source>
</evidence>
<dbReference type="Proteomes" id="UP000693970">
    <property type="component" value="Unassembled WGS sequence"/>
</dbReference>
<keyword evidence="2" id="KW-1185">Reference proteome</keyword>
<dbReference type="EMBL" id="JAGRRH010000018">
    <property type="protein sequence ID" value="KAG7351282.1"/>
    <property type="molecule type" value="Genomic_DNA"/>
</dbReference>
<sequence length="139" mass="15512">MTLFNRYWGQRNSIDLERRRGPTGTAFERFGKWRRKPMVWKYLDAAANPLGLPKTPLETFVVESDRRANSSTSEDIVSFDRVHVLDMQGIAQAGLDISHVVACDVLDVGPCPEGWLDVSDAKGKSGALFNTTKATIKKN</sequence>
<accession>A0A9K3PKZ1</accession>
<dbReference type="AlphaFoldDB" id="A0A9K3PKZ1"/>
<comment type="caution">
    <text evidence="1">The sequence shown here is derived from an EMBL/GenBank/DDBJ whole genome shotgun (WGS) entry which is preliminary data.</text>
</comment>
<evidence type="ECO:0000313" key="2">
    <source>
        <dbReference type="Proteomes" id="UP000693970"/>
    </source>
</evidence>